<organism evidence="1 2">
    <name type="scientific">Sphagnum jensenii</name>
    <dbReference type="NCBI Taxonomy" id="128206"/>
    <lineage>
        <taxon>Eukaryota</taxon>
        <taxon>Viridiplantae</taxon>
        <taxon>Streptophyta</taxon>
        <taxon>Embryophyta</taxon>
        <taxon>Bryophyta</taxon>
        <taxon>Sphagnophytina</taxon>
        <taxon>Sphagnopsida</taxon>
        <taxon>Sphagnales</taxon>
        <taxon>Sphagnaceae</taxon>
        <taxon>Sphagnum</taxon>
    </lineage>
</organism>
<accession>A0ABP0VL18</accession>
<name>A0ABP0VL18_9BRYO</name>
<evidence type="ECO:0000313" key="1">
    <source>
        <dbReference type="EMBL" id="CAK9255098.1"/>
    </source>
</evidence>
<keyword evidence="2" id="KW-1185">Reference proteome</keyword>
<reference evidence="1 2" key="1">
    <citation type="submission" date="2024-02" db="EMBL/GenBank/DDBJ databases">
        <authorList>
            <consortium name="ELIXIR-Norway"/>
            <consortium name="Elixir Norway"/>
        </authorList>
    </citation>
    <scope>NUCLEOTIDE SEQUENCE [LARGE SCALE GENOMIC DNA]</scope>
</reference>
<protein>
    <submittedName>
        <fullName evidence="1">Uncharacterized protein</fullName>
    </submittedName>
</protein>
<sequence length="94" mass="10790">MPPRQTKHNSSLSFYLEELREQQVSSTTPTTTRDSIFTPRHAACLLADIPMARQLQRTALAHPPFLYHKISSSSDTECRALALPVEQELEQRRR</sequence>
<evidence type="ECO:0000313" key="2">
    <source>
        <dbReference type="Proteomes" id="UP001497444"/>
    </source>
</evidence>
<proteinExistence type="predicted"/>
<gene>
    <name evidence="1" type="ORF">CSSPJE1EN1_LOCUS576</name>
</gene>
<dbReference type="EMBL" id="OZ020096">
    <property type="protein sequence ID" value="CAK9255098.1"/>
    <property type="molecule type" value="Genomic_DNA"/>
</dbReference>
<dbReference type="Proteomes" id="UP001497444">
    <property type="component" value="Chromosome 1"/>
</dbReference>